<dbReference type="EMBL" id="JBBNFW010000187">
    <property type="protein sequence ID" value="MEQ2414291.1"/>
    <property type="molecule type" value="Genomic_DNA"/>
</dbReference>
<dbReference type="Gene3D" id="1.20.1440.60">
    <property type="entry name" value="23S rRNA-intervening sequence"/>
    <property type="match status" value="1"/>
</dbReference>
<proteinExistence type="predicted"/>
<protein>
    <submittedName>
        <fullName evidence="2">Diversity-generating retroelement protein Avd</fullName>
    </submittedName>
</protein>
<dbReference type="InterPro" id="IPR036583">
    <property type="entry name" value="23S_rRNA_IVS_sf"/>
</dbReference>
<keyword evidence="3" id="KW-1185">Reference proteome</keyword>
<feature type="domain" description="bAvd-like" evidence="1">
    <location>
        <begin position="9"/>
        <end position="114"/>
    </location>
</feature>
<dbReference type="InterPro" id="IPR055360">
    <property type="entry name" value="bAvd"/>
</dbReference>
<dbReference type="NCBIfam" id="NF033474">
    <property type="entry name" value="DivGenRetAVD"/>
    <property type="match status" value="1"/>
</dbReference>
<dbReference type="Pfam" id="PF22296">
    <property type="entry name" value="bAvd"/>
    <property type="match status" value="1"/>
</dbReference>
<organism evidence="2 3">
    <name type="scientific">Blautia acetigignens</name>
    <dbReference type="NCBI Taxonomy" id="2981783"/>
    <lineage>
        <taxon>Bacteria</taxon>
        <taxon>Bacillati</taxon>
        <taxon>Bacillota</taxon>
        <taxon>Clostridia</taxon>
        <taxon>Lachnospirales</taxon>
        <taxon>Lachnospiraceae</taxon>
        <taxon>Blautia</taxon>
    </lineage>
</organism>
<name>A0ABV1CPT8_9FIRM</name>
<dbReference type="SUPFAM" id="SSF158446">
    <property type="entry name" value="IVS-encoded protein-like"/>
    <property type="match status" value="1"/>
</dbReference>
<sequence length="116" mass="13560">MADTRELYIKTKVEDMIVYGNICLKQFPKHERYALASEIRLCMYRILGIVIETNHKHYKKTTLTELDIEVDKLRSYLRLSANPELKYLSVDKYGNWAAMVDEIGRMVGGWIQSVSK</sequence>
<dbReference type="RefSeq" id="WP_227191244.1">
    <property type="nucleotide sequence ID" value="NZ_JBBNFW010000187.1"/>
</dbReference>
<reference evidence="2 3" key="1">
    <citation type="submission" date="2024-04" db="EMBL/GenBank/DDBJ databases">
        <title>Human intestinal bacterial collection.</title>
        <authorList>
            <person name="Pauvert C."/>
            <person name="Hitch T.C.A."/>
            <person name="Clavel T."/>
        </authorList>
    </citation>
    <scope>NUCLEOTIDE SEQUENCE [LARGE SCALE GENOMIC DNA]</scope>
    <source>
        <strain evidence="2 3">CLA-AA-H161</strain>
    </source>
</reference>
<gene>
    <name evidence="2" type="primary">avd</name>
    <name evidence="2" type="ORF">AAAX94_14850</name>
</gene>
<evidence type="ECO:0000313" key="2">
    <source>
        <dbReference type="EMBL" id="MEQ2414291.1"/>
    </source>
</evidence>
<evidence type="ECO:0000259" key="1">
    <source>
        <dbReference type="Pfam" id="PF22296"/>
    </source>
</evidence>
<comment type="caution">
    <text evidence="2">The sequence shown here is derived from an EMBL/GenBank/DDBJ whole genome shotgun (WGS) entry which is preliminary data.</text>
</comment>
<dbReference type="Proteomes" id="UP001470752">
    <property type="component" value="Unassembled WGS sequence"/>
</dbReference>
<dbReference type="CDD" id="cd16376">
    <property type="entry name" value="Avd_like"/>
    <property type="match status" value="1"/>
</dbReference>
<evidence type="ECO:0000313" key="3">
    <source>
        <dbReference type="Proteomes" id="UP001470752"/>
    </source>
</evidence>
<accession>A0ABV1CPT8</accession>